<dbReference type="EMBL" id="FZNV01000005">
    <property type="protein sequence ID" value="SNR66906.1"/>
    <property type="molecule type" value="Genomic_DNA"/>
</dbReference>
<organism evidence="3 4">
    <name type="scientific">Maribacter sedimenticola</name>
    <dbReference type="NCBI Taxonomy" id="228956"/>
    <lineage>
        <taxon>Bacteria</taxon>
        <taxon>Pseudomonadati</taxon>
        <taxon>Bacteroidota</taxon>
        <taxon>Flavobacteriia</taxon>
        <taxon>Flavobacteriales</taxon>
        <taxon>Flavobacteriaceae</taxon>
        <taxon>Maribacter</taxon>
    </lineage>
</organism>
<feature type="transmembrane region" description="Helical" evidence="1">
    <location>
        <begin position="118"/>
        <end position="138"/>
    </location>
</feature>
<feature type="transmembrane region" description="Helical" evidence="1">
    <location>
        <begin position="78"/>
        <end position="98"/>
    </location>
</feature>
<reference evidence="3 4" key="1">
    <citation type="submission" date="2017-06" db="EMBL/GenBank/DDBJ databases">
        <authorList>
            <person name="Varghese N."/>
            <person name="Submissions S."/>
        </authorList>
    </citation>
    <scope>NUCLEOTIDE SEQUENCE [LARGE SCALE GENOMIC DNA]</scope>
    <source>
        <strain evidence="3 4">DSM 19840</strain>
    </source>
</reference>
<gene>
    <name evidence="3" type="ORF">SAMN04488009_3076</name>
</gene>
<accession>A0ABY1SK08</accession>
<feature type="transmembrane region" description="Helical" evidence="1">
    <location>
        <begin position="223"/>
        <end position="243"/>
    </location>
</feature>
<keyword evidence="4" id="KW-1185">Reference proteome</keyword>
<feature type="transmembrane region" description="Helical" evidence="1">
    <location>
        <begin position="7"/>
        <end position="25"/>
    </location>
</feature>
<feature type="transmembrane region" description="Helical" evidence="1">
    <location>
        <begin position="172"/>
        <end position="190"/>
    </location>
</feature>
<dbReference type="Proteomes" id="UP000198337">
    <property type="component" value="Unassembled WGS sequence"/>
</dbReference>
<evidence type="ECO:0000256" key="1">
    <source>
        <dbReference type="SAM" id="Phobius"/>
    </source>
</evidence>
<feature type="domain" description="Acyltransferase 3" evidence="2">
    <location>
        <begin position="7"/>
        <end position="312"/>
    </location>
</feature>
<evidence type="ECO:0000313" key="3">
    <source>
        <dbReference type="EMBL" id="SNR66906.1"/>
    </source>
</evidence>
<dbReference type="Pfam" id="PF01757">
    <property type="entry name" value="Acyl_transf_3"/>
    <property type="match status" value="1"/>
</dbReference>
<sequence>MKLRNSNFELLRIIAMLLIVTHHYSIHGDWNMNTSLNFNKLFVQFLSIGGKLGVNLFVMITGFFMVRSTIKFNSLLKLVTQTWFYSLLIFSLNQYFQLIPIDITIILKSFLPVLFNSYWFITSFVVLFLLIPYINIFIKNLNQKEHLFFLITIILLNVINPINLGFGSIDWFIFLYVLGGYIQMYPKLFAKSGLVNLTIFFISYFGIFVTIIILDYLNFANPLFFISENSPFIIICSVSLFSYFKNVTIKNSSVINTMASTVFGIYLIHDNIILRSFIWDKVFKNREYLNSEYLILHAITAVLITFFLSMLIDILRNKLFNLFKIESLRQILITKIQSNFSKILSDIRVKYLD</sequence>
<keyword evidence="1" id="KW-0472">Membrane</keyword>
<feature type="transmembrane region" description="Helical" evidence="1">
    <location>
        <begin position="294"/>
        <end position="315"/>
    </location>
</feature>
<evidence type="ECO:0000259" key="2">
    <source>
        <dbReference type="Pfam" id="PF01757"/>
    </source>
</evidence>
<feature type="transmembrane region" description="Helical" evidence="1">
    <location>
        <begin position="197"/>
        <end position="217"/>
    </location>
</feature>
<feature type="transmembrane region" description="Helical" evidence="1">
    <location>
        <begin position="147"/>
        <end position="166"/>
    </location>
</feature>
<comment type="caution">
    <text evidence="3">The sequence shown here is derived from an EMBL/GenBank/DDBJ whole genome shotgun (WGS) entry which is preliminary data.</text>
</comment>
<dbReference type="RefSeq" id="WP_089261663.1">
    <property type="nucleotide sequence ID" value="NZ_FZNV01000005.1"/>
</dbReference>
<feature type="transmembrane region" description="Helical" evidence="1">
    <location>
        <begin position="45"/>
        <end position="66"/>
    </location>
</feature>
<evidence type="ECO:0000313" key="4">
    <source>
        <dbReference type="Proteomes" id="UP000198337"/>
    </source>
</evidence>
<keyword evidence="1" id="KW-0812">Transmembrane</keyword>
<name>A0ABY1SK08_9FLAO</name>
<dbReference type="InterPro" id="IPR002656">
    <property type="entry name" value="Acyl_transf_3_dom"/>
</dbReference>
<keyword evidence="1" id="KW-1133">Transmembrane helix</keyword>
<feature type="transmembrane region" description="Helical" evidence="1">
    <location>
        <begin position="255"/>
        <end position="274"/>
    </location>
</feature>
<proteinExistence type="predicted"/>
<protein>
    <submittedName>
        <fullName evidence="3">Surface polysaccharide O-acyltransferase, integral membrane enzyme</fullName>
    </submittedName>
</protein>